<protein>
    <submittedName>
        <fullName evidence="4">C39 family peptidase</fullName>
    </submittedName>
</protein>
<dbReference type="Gene3D" id="3.90.70.10">
    <property type="entry name" value="Cysteine proteinases"/>
    <property type="match status" value="1"/>
</dbReference>
<keyword evidence="2" id="KW-0472">Membrane</keyword>
<evidence type="ECO:0000259" key="3">
    <source>
        <dbReference type="Pfam" id="PF13529"/>
    </source>
</evidence>
<evidence type="ECO:0000256" key="2">
    <source>
        <dbReference type="SAM" id="Phobius"/>
    </source>
</evidence>
<keyword evidence="2" id="KW-0812">Transmembrane</keyword>
<keyword evidence="5" id="KW-1185">Reference proteome</keyword>
<keyword evidence="2" id="KW-1133">Transmembrane helix</keyword>
<comment type="caution">
    <text evidence="4">The sequence shown here is derived from an EMBL/GenBank/DDBJ whole genome shotgun (WGS) entry which is preliminary data.</text>
</comment>
<feature type="coiled-coil region" evidence="1">
    <location>
        <begin position="36"/>
        <end position="68"/>
    </location>
</feature>
<organism evidence="4 5">
    <name type="scientific">Coprococcus hominis</name>
    <name type="common">ex Arizal et al. 2022</name>
    <dbReference type="NCBI Taxonomy" id="2881262"/>
    <lineage>
        <taxon>Bacteria</taxon>
        <taxon>Bacillati</taxon>
        <taxon>Bacillota</taxon>
        <taxon>Clostridia</taxon>
        <taxon>Lachnospirales</taxon>
        <taxon>Lachnospiraceae</taxon>
        <taxon>Coprococcus</taxon>
    </lineage>
</organism>
<reference evidence="4 5" key="1">
    <citation type="submission" date="2021-10" db="EMBL/GenBank/DDBJ databases">
        <title>Anaerobic single-cell dispensing facilitates the cultivation of human gut bacteria.</title>
        <authorList>
            <person name="Afrizal A."/>
        </authorList>
    </citation>
    <scope>NUCLEOTIDE SEQUENCE [LARGE SCALE GENOMIC DNA]</scope>
    <source>
        <strain evidence="4 5">CLA-AA-H212</strain>
    </source>
</reference>
<name>A0ABS8FQL7_9FIRM</name>
<dbReference type="EMBL" id="JAJEQT010000008">
    <property type="protein sequence ID" value="MCC2219443.1"/>
    <property type="molecule type" value="Genomic_DNA"/>
</dbReference>
<feature type="transmembrane region" description="Helical" evidence="2">
    <location>
        <begin position="68"/>
        <end position="85"/>
    </location>
</feature>
<sequence length="378" mass="43430">MEYERYSERYRRNETNGNVGIISEDSEVIRRRTMLQEQQREELRRKKLKKRKEELRRRRRRKQRAKELFCLCICVAMLVLIVALVRRGISSKKQDVSEVVAASESASTEQQADAAEPKVSATGEIAQVQSQALPNYYEKKYMVGSPAHYSMEEIQTRLKNLADRYPEFQTIYDHMDQYPEALLNNLCCNPNMLDFALGYQENYDTTSGTLEASELDGIPLFIQWDKRWGYDAYGNDVIGLSGCGPTCLSMIVIGLTKNQEATPDKLADYATEHGYYEQNSGTKWSFMDEVAAVYGVQGYYIYLSKDNMQEELSQGHPLVCAMRSGDFTSQGHFIVIAGMEGDKFLVHDPNSIERSQQLWDYDTLQYQISAIWAFKVAQ</sequence>
<dbReference type="Pfam" id="PF13529">
    <property type="entry name" value="Peptidase_C39_2"/>
    <property type="match status" value="1"/>
</dbReference>
<keyword evidence="1" id="KW-0175">Coiled coil</keyword>
<evidence type="ECO:0000313" key="4">
    <source>
        <dbReference type="EMBL" id="MCC2219443.1"/>
    </source>
</evidence>
<evidence type="ECO:0000256" key="1">
    <source>
        <dbReference type="SAM" id="Coils"/>
    </source>
</evidence>
<evidence type="ECO:0000313" key="5">
    <source>
        <dbReference type="Proteomes" id="UP001198495"/>
    </source>
</evidence>
<accession>A0ABS8FQL7</accession>
<proteinExistence type="predicted"/>
<feature type="domain" description="Peptidase C39-like" evidence="3">
    <location>
        <begin position="217"/>
        <end position="350"/>
    </location>
</feature>
<gene>
    <name evidence="4" type="ORF">LKD28_10450</name>
</gene>
<dbReference type="InterPro" id="IPR039564">
    <property type="entry name" value="Peptidase_C39-like"/>
</dbReference>
<dbReference type="Proteomes" id="UP001198495">
    <property type="component" value="Unassembled WGS sequence"/>
</dbReference>